<protein>
    <submittedName>
        <fullName evidence="1">Uncharacterized protein</fullName>
    </submittedName>
</protein>
<comment type="caution">
    <text evidence="1">The sequence shown here is derived from an EMBL/GenBank/DDBJ whole genome shotgun (WGS) entry which is preliminary data.</text>
</comment>
<accession>A0A388TIZ0</accession>
<dbReference type="Proteomes" id="UP000275925">
    <property type="component" value="Unassembled WGS sequence"/>
</dbReference>
<sequence>MLSTKLLASRENNIIFLTHFMAPEGKRGNVIYNTALYQLGRLGQIIQVEDAGIWNYSHNRAGHKNAYNEVGFTSALRRSIEKSNEFFIFKKLDSPDGQLDIGDIQDDIMDKNLFFGGYSLYCCVRNTIFSMAPIAAIKNQSQVFTLLKDYLWAEAIIDKYLYNHVLKIPHGYLRFYNQYLEIPAWPVLKKSLKEHYVFPPTPAERERLDKVYDYYGINLFFHYAGKGYPIYARPRNRLRIDLVLR</sequence>
<evidence type="ECO:0000313" key="2">
    <source>
        <dbReference type="Proteomes" id="UP000275925"/>
    </source>
</evidence>
<gene>
    <name evidence="1" type="ORF">NO2_1664</name>
</gene>
<proteinExistence type="predicted"/>
<name>A0A388TIZ0_9BACT</name>
<dbReference type="AlphaFoldDB" id="A0A388TIZ0"/>
<keyword evidence="2" id="KW-1185">Reference proteome</keyword>
<reference evidence="1 2" key="1">
    <citation type="journal article" date="2019" name="ISME J.">
        <title>Genome analyses of uncultured TG2/ZB3 bacteria in 'Margulisbacteria' specifically attached to ectosymbiotic spirochetes of protists in the termite gut.</title>
        <authorList>
            <person name="Utami Y.D."/>
            <person name="Kuwahara H."/>
            <person name="Igai K."/>
            <person name="Murakami T."/>
            <person name="Sugaya K."/>
            <person name="Morikawa T."/>
            <person name="Nagura Y."/>
            <person name="Yuki M."/>
            <person name="Deevong P."/>
            <person name="Inoue T."/>
            <person name="Kihara K."/>
            <person name="Lo N."/>
            <person name="Yamada A."/>
            <person name="Ohkuma M."/>
            <person name="Hongoh Y."/>
        </authorList>
    </citation>
    <scope>NUCLEOTIDE SEQUENCE [LARGE SCALE GENOMIC DNA]</scope>
    <source>
        <strain evidence="1">NkOx7-02</strain>
    </source>
</reference>
<dbReference type="EMBL" id="BGZO01000159">
    <property type="protein sequence ID" value="GBR77253.1"/>
    <property type="molecule type" value="Genomic_DNA"/>
</dbReference>
<organism evidence="1 2">
    <name type="scientific">Candidatus Termititenax persephonae</name>
    <dbReference type="NCBI Taxonomy" id="2218525"/>
    <lineage>
        <taxon>Bacteria</taxon>
        <taxon>Bacillati</taxon>
        <taxon>Candidatus Margulisiibacteriota</taxon>
        <taxon>Candidatus Termititenacia</taxon>
        <taxon>Candidatus Termititenacales</taxon>
        <taxon>Candidatus Termititenacaceae</taxon>
        <taxon>Candidatus Termititenax</taxon>
    </lineage>
</organism>
<evidence type="ECO:0000313" key="1">
    <source>
        <dbReference type="EMBL" id="GBR77253.1"/>
    </source>
</evidence>